<dbReference type="AlphaFoldDB" id="A0AA36BCD5"/>
<dbReference type="EMBL" id="OX597826">
    <property type="protein sequence ID" value="CAI9731836.1"/>
    <property type="molecule type" value="Genomic_DNA"/>
</dbReference>
<keyword evidence="2" id="KW-1185">Reference proteome</keyword>
<protein>
    <submittedName>
        <fullName evidence="1">Uncharacterized protein</fullName>
    </submittedName>
</protein>
<gene>
    <name evidence="1" type="ORF">OCTVUL_1B009762</name>
</gene>
<proteinExistence type="predicted"/>
<evidence type="ECO:0000313" key="1">
    <source>
        <dbReference type="EMBL" id="CAI9731836.1"/>
    </source>
</evidence>
<name>A0AA36BCD5_OCTVU</name>
<evidence type="ECO:0000313" key="2">
    <source>
        <dbReference type="Proteomes" id="UP001162480"/>
    </source>
</evidence>
<organism evidence="1 2">
    <name type="scientific">Octopus vulgaris</name>
    <name type="common">Common octopus</name>
    <dbReference type="NCBI Taxonomy" id="6645"/>
    <lineage>
        <taxon>Eukaryota</taxon>
        <taxon>Metazoa</taxon>
        <taxon>Spiralia</taxon>
        <taxon>Lophotrochozoa</taxon>
        <taxon>Mollusca</taxon>
        <taxon>Cephalopoda</taxon>
        <taxon>Coleoidea</taxon>
        <taxon>Octopodiformes</taxon>
        <taxon>Octopoda</taxon>
        <taxon>Incirrata</taxon>
        <taxon>Octopodidae</taxon>
        <taxon>Octopus</taxon>
    </lineage>
</organism>
<reference evidence="1" key="1">
    <citation type="submission" date="2023-08" db="EMBL/GenBank/DDBJ databases">
        <authorList>
            <person name="Alioto T."/>
            <person name="Alioto T."/>
            <person name="Gomez Garrido J."/>
        </authorList>
    </citation>
    <scope>NUCLEOTIDE SEQUENCE</scope>
</reference>
<accession>A0AA36BCD5</accession>
<dbReference type="Proteomes" id="UP001162480">
    <property type="component" value="Chromosome 13"/>
</dbReference>
<sequence length="148" mass="16843">MSKKSDSEGIWAEIDESKPIYSKYKRVGLQLMGKCETGTYEVAGNLLGHHYYGCSESIIWIGAILPSYQSHKFRPKYEVDQLELESTNLYYENMVENFTIQVIHQLPLLAKYMQSSNDIVICEIHDIASSSGTKLVANLRNIIGGRKY</sequence>